<dbReference type="EMBL" id="JAVDVI010000030">
    <property type="protein sequence ID" value="MDR6969677.1"/>
    <property type="molecule type" value="Genomic_DNA"/>
</dbReference>
<evidence type="ECO:0000313" key="2">
    <source>
        <dbReference type="EMBL" id="MDR6969677.1"/>
    </source>
</evidence>
<evidence type="ECO:0008006" key="4">
    <source>
        <dbReference type="Google" id="ProtNLM"/>
    </source>
</evidence>
<dbReference type="PROSITE" id="PS51257">
    <property type="entry name" value="PROKAR_LIPOPROTEIN"/>
    <property type="match status" value="1"/>
</dbReference>
<proteinExistence type="predicted"/>
<evidence type="ECO:0000256" key="1">
    <source>
        <dbReference type="SAM" id="SignalP"/>
    </source>
</evidence>
<evidence type="ECO:0000313" key="3">
    <source>
        <dbReference type="Proteomes" id="UP001255185"/>
    </source>
</evidence>
<reference evidence="2 3" key="1">
    <citation type="submission" date="2023-07" db="EMBL/GenBank/DDBJ databases">
        <title>Sorghum-associated microbial communities from plants grown in Nebraska, USA.</title>
        <authorList>
            <person name="Schachtman D."/>
        </authorList>
    </citation>
    <scope>NUCLEOTIDE SEQUENCE [LARGE SCALE GENOMIC DNA]</scope>
    <source>
        <strain evidence="2 3">3773</strain>
    </source>
</reference>
<sequence length="176" mass="20779">MKKYLIIILIIFFVSCSTSVDCGKSIHTDFVDFTYLKNYNEFVYKSKINAVADNEVYYTTNFSLNLPKNIKGWLISDNEFYFEYANKQIVYIYSGYKNEGVAGKWTIQETNDDEIYSKLSSYWDKRKYNENNLKTGHTGRVSKFLSDGKVTILLYNIKRENFDKYLDLAKSFKYLD</sequence>
<gene>
    <name evidence="2" type="ORF">J2X31_003711</name>
</gene>
<dbReference type="Proteomes" id="UP001255185">
    <property type="component" value="Unassembled WGS sequence"/>
</dbReference>
<protein>
    <recommendedName>
        <fullName evidence="4">DUF4367 domain-containing protein</fullName>
    </recommendedName>
</protein>
<dbReference type="RefSeq" id="WP_310028985.1">
    <property type="nucleotide sequence ID" value="NZ_JAVDVI010000030.1"/>
</dbReference>
<feature type="signal peptide" evidence="1">
    <location>
        <begin position="1"/>
        <end position="20"/>
    </location>
</feature>
<feature type="chain" id="PRO_5045136536" description="DUF4367 domain-containing protein" evidence="1">
    <location>
        <begin position="21"/>
        <end position="176"/>
    </location>
</feature>
<keyword evidence="1" id="KW-0732">Signal</keyword>
<name>A0ABU1TV33_9FLAO</name>
<accession>A0ABU1TV33</accession>
<organism evidence="2 3">
    <name type="scientific">Flavobacterium arsenatis</name>
    <dbReference type="NCBI Taxonomy" id="1484332"/>
    <lineage>
        <taxon>Bacteria</taxon>
        <taxon>Pseudomonadati</taxon>
        <taxon>Bacteroidota</taxon>
        <taxon>Flavobacteriia</taxon>
        <taxon>Flavobacteriales</taxon>
        <taxon>Flavobacteriaceae</taxon>
        <taxon>Flavobacterium</taxon>
    </lineage>
</organism>
<keyword evidence="3" id="KW-1185">Reference proteome</keyword>
<comment type="caution">
    <text evidence="2">The sequence shown here is derived from an EMBL/GenBank/DDBJ whole genome shotgun (WGS) entry which is preliminary data.</text>
</comment>